<evidence type="ECO:0000313" key="4">
    <source>
        <dbReference type="Proteomes" id="UP000198286"/>
    </source>
</evidence>
<evidence type="ECO:0000313" key="5">
    <source>
        <dbReference type="Proteomes" id="UP001529272"/>
    </source>
</evidence>
<evidence type="ECO:0000313" key="2">
    <source>
        <dbReference type="EMBL" id="ASL17677.1"/>
    </source>
</evidence>
<protein>
    <submittedName>
        <fullName evidence="2">Uncharacterized protein</fullName>
    </submittedName>
</protein>
<name>A0A7U5MQB8_MYCIT</name>
<dbReference type="Proteomes" id="UP000198286">
    <property type="component" value="Chromosome"/>
</dbReference>
<sequence length="188" mass="20155">MRFDEFVQTSGIVVSPVERFVGFVVEVGVPSGWEPFDSAFGARVWACRNDPCINVFGANAVLTMHKVAAPLDAREAFAMLAEQQLQSAPGSHEVRRELGPAGECVGVQGLLAMQIAHELGTIDSVSRSRIITEGQETLIAQLTMTALHESPVKQANIWLSVRMGAAPVGPASDNHPRKAPATTTRDGH</sequence>
<reference evidence="3" key="2">
    <citation type="submission" date="2023-06" db="EMBL/GenBank/DDBJ databases">
        <title>Itaconate inhibition of nontuberculous mycobacteria.</title>
        <authorList>
            <person name="Breen P."/>
            <person name="Zimbric M."/>
            <person name="Caverly L."/>
        </authorList>
    </citation>
    <scope>NUCLEOTIDE SEQUENCE</scope>
    <source>
        <strain evidence="3">FLAC1071</strain>
    </source>
</reference>
<dbReference type="RefSeq" id="WP_065500824.1">
    <property type="nucleotide sequence ID" value="NZ_CP015267.1"/>
</dbReference>
<reference evidence="2 4" key="1">
    <citation type="journal article" date="2017" name="Lancet Infect. Dis.">
        <title>Global outbreak of severe Mycobacterium chimaera disease after cardiac surgery: a molecular epidemiological study.</title>
        <authorList>
            <person name="van Ingen J."/>
            <person name="Kohl T."/>
            <person name="Kranzer K."/>
            <person name="Hasse B."/>
            <person name="Keller P."/>
            <person name="Szafranska A."/>
            <person name="Hillemann D."/>
            <person name="Chand M."/>
            <person name="Schreiber P."/>
            <person name="Sommerstein R."/>
            <person name="Berger C."/>
            <person name="Genoni M."/>
            <person name="Ruegg C."/>
            <person name="Troillet N."/>
            <person name="Widmer A.F."/>
            <person name="Becker S.L."/>
            <person name="Herrmann M."/>
            <person name="Eckmanns T."/>
            <person name="Haller S."/>
            <person name="Hoeller C."/>
            <person name="Debast S.B."/>
            <person name="Wolfhagen M.J."/>
            <person name="Hopman J."/>
            <person name="Kluytmans J."/>
            <person name="Langelaar M."/>
            <person name="Notermans D.W."/>
            <person name="ten Oever J."/>
            <person name="van den Barselaar P."/>
            <person name="Vonk A.B.A."/>
            <person name="Vos M.C."/>
            <person name="Ahmed N."/>
            <person name="Brown T."/>
            <person name="Crook D."/>
            <person name="Lamagni T."/>
            <person name="Phin N."/>
            <person name="Smith E.G."/>
            <person name="Zambon M."/>
            <person name="Serr A."/>
            <person name="Goetting T."/>
            <person name="Ebner W."/>
            <person name="Thuermer A."/>
            <person name="Utpatel C."/>
            <person name="Sproer C."/>
            <person name="Bunk B."/>
            <person name="Nubel U."/>
            <person name="Bloemberg G."/>
            <person name="Bottger E."/>
            <person name="Niemann S."/>
            <person name="Wagner D."/>
            <person name="Sax H."/>
        </authorList>
    </citation>
    <scope>NUCLEOTIDE SEQUENCE [LARGE SCALE GENOMIC DNA]</scope>
    <source>
        <strain evidence="2 4">ZUERICH-2</strain>
    </source>
</reference>
<dbReference type="EMBL" id="CP015267">
    <property type="protein sequence ID" value="ASL17677.1"/>
    <property type="molecule type" value="Genomic_DNA"/>
</dbReference>
<accession>A0A7U5MQB8</accession>
<dbReference type="Proteomes" id="UP001529272">
    <property type="component" value="Unassembled WGS sequence"/>
</dbReference>
<reference evidence="3" key="3">
    <citation type="submission" date="2023-06" db="EMBL/GenBank/DDBJ databases">
        <authorList>
            <person name="Spilker T."/>
        </authorList>
    </citation>
    <scope>NUCLEOTIDE SEQUENCE</scope>
    <source>
        <strain evidence="3">FLAC1071</strain>
    </source>
</reference>
<organism evidence="2 4">
    <name type="scientific">Mycobacterium intracellulare subsp. chimaera</name>
    <dbReference type="NCBI Taxonomy" id="222805"/>
    <lineage>
        <taxon>Bacteria</taxon>
        <taxon>Bacillati</taxon>
        <taxon>Actinomycetota</taxon>
        <taxon>Actinomycetes</taxon>
        <taxon>Mycobacteriales</taxon>
        <taxon>Mycobacteriaceae</taxon>
        <taxon>Mycobacterium</taxon>
        <taxon>Mycobacterium avium complex (MAC)</taxon>
    </lineage>
</organism>
<dbReference type="EMBL" id="JASZZX010000046">
    <property type="protein sequence ID" value="MDM3929766.1"/>
    <property type="molecule type" value="Genomic_DNA"/>
</dbReference>
<evidence type="ECO:0000313" key="3">
    <source>
        <dbReference type="EMBL" id="MDM3929766.1"/>
    </source>
</evidence>
<dbReference type="AlphaFoldDB" id="A0A7U5MQB8"/>
<gene>
    <name evidence="2" type="ORF">MYCOZU2_05325</name>
    <name evidence="3" type="ORF">QRB35_27690</name>
</gene>
<feature type="region of interest" description="Disordered" evidence="1">
    <location>
        <begin position="167"/>
        <end position="188"/>
    </location>
</feature>
<proteinExistence type="predicted"/>
<dbReference type="Gene3D" id="3.40.1000.10">
    <property type="entry name" value="Mog1/PsbP, alpha/beta/alpha sandwich"/>
    <property type="match status" value="1"/>
</dbReference>
<evidence type="ECO:0000256" key="1">
    <source>
        <dbReference type="SAM" id="MobiDB-lite"/>
    </source>
</evidence>
<keyword evidence="5" id="KW-1185">Reference proteome</keyword>